<dbReference type="Gene3D" id="2.60.40.1730">
    <property type="entry name" value="tricorn interacting facor f3 domain"/>
    <property type="match status" value="1"/>
</dbReference>
<comment type="caution">
    <text evidence="18">The sequence shown here is derived from an EMBL/GenBank/DDBJ whole genome shotgun (WGS) entry which is preliminary data.</text>
</comment>
<keyword evidence="8" id="KW-0325">Glycoprotein</keyword>
<keyword evidence="8" id="KW-0472">Membrane</keyword>
<evidence type="ECO:0000256" key="7">
    <source>
        <dbReference type="ARBA" id="ARBA00022438"/>
    </source>
</evidence>
<reference evidence="18 19" key="1">
    <citation type="journal article" date="2015" name="Genome Biol. Evol.">
        <title>The genome of winter moth (Operophtera brumata) provides a genomic perspective on sexual dimorphism and phenology.</title>
        <authorList>
            <person name="Derks M.F."/>
            <person name="Smit S."/>
            <person name="Salis L."/>
            <person name="Schijlen E."/>
            <person name="Bossers A."/>
            <person name="Mateman C."/>
            <person name="Pijl A.S."/>
            <person name="de Ridder D."/>
            <person name="Groenen M.A."/>
            <person name="Visser M.E."/>
            <person name="Megens H.J."/>
        </authorList>
    </citation>
    <scope>NUCLEOTIDE SEQUENCE [LARGE SCALE GENOMIC DNA]</scope>
    <source>
        <strain evidence="18">WM2013NL</strain>
        <tissue evidence="18">Head and thorax</tissue>
    </source>
</reference>
<dbReference type="GO" id="GO:0070006">
    <property type="term" value="F:metalloaminopeptidase activity"/>
    <property type="evidence" value="ECO:0007669"/>
    <property type="project" value="TreeGrafter"/>
</dbReference>
<dbReference type="GO" id="GO:0043171">
    <property type="term" value="P:peptide catabolic process"/>
    <property type="evidence" value="ECO:0007669"/>
    <property type="project" value="TreeGrafter"/>
</dbReference>
<dbReference type="AlphaFoldDB" id="A0A0L7KNY0"/>
<keyword evidence="13" id="KW-0106">Calcium</keyword>
<evidence type="ECO:0000256" key="14">
    <source>
        <dbReference type="ARBA" id="ARBA00023049"/>
    </source>
</evidence>
<dbReference type="Proteomes" id="UP000037510">
    <property type="component" value="Unassembled WGS sequence"/>
</dbReference>
<comment type="similarity">
    <text evidence="4">Belongs to the peptidase M1 family.</text>
</comment>
<dbReference type="SUPFAM" id="SSF63737">
    <property type="entry name" value="Leukotriene A4 hydrolase N-terminal domain"/>
    <property type="match status" value="1"/>
</dbReference>
<dbReference type="PANTHER" id="PTHR11533:SF276">
    <property type="entry name" value="GLUTAMYL AMINOPEPTIDASE"/>
    <property type="match status" value="1"/>
</dbReference>
<dbReference type="PANTHER" id="PTHR11533">
    <property type="entry name" value="PROTEASE M1 ZINC METALLOPROTEASE"/>
    <property type="match status" value="1"/>
</dbReference>
<evidence type="ECO:0000256" key="5">
    <source>
        <dbReference type="ARBA" id="ARBA00011748"/>
    </source>
</evidence>
<evidence type="ECO:0000313" key="19">
    <source>
        <dbReference type="Proteomes" id="UP000037510"/>
    </source>
</evidence>
<keyword evidence="14" id="KW-0482">Metalloprotease</keyword>
<dbReference type="GO" id="GO:0042277">
    <property type="term" value="F:peptide binding"/>
    <property type="evidence" value="ECO:0007669"/>
    <property type="project" value="TreeGrafter"/>
</dbReference>
<dbReference type="PRINTS" id="PR00756">
    <property type="entry name" value="ALADIPTASE"/>
</dbReference>
<evidence type="ECO:0000256" key="15">
    <source>
        <dbReference type="ARBA" id="ARBA00023288"/>
    </source>
</evidence>
<feature type="domain" description="Aminopeptidase N-like N-terminal" evidence="17">
    <location>
        <begin position="18"/>
        <end position="124"/>
    </location>
</feature>
<dbReference type="GO" id="GO:0005886">
    <property type="term" value="C:plasma membrane"/>
    <property type="evidence" value="ECO:0007669"/>
    <property type="project" value="UniProtKB-SubCell"/>
</dbReference>
<evidence type="ECO:0000256" key="11">
    <source>
        <dbReference type="ARBA" id="ARBA00022801"/>
    </source>
</evidence>
<dbReference type="GO" id="GO:0006508">
    <property type="term" value="P:proteolysis"/>
    <property type="evidence" value="ECO:0007669"/>
    <property type="project" value="UniProtKB-KW"/>
</dbReference>
<sequence length="186" mass="21042">MANCVTKNSERLSPAVRPVHYTLLLHPDLKTGLFQGRVQIDIKLLERNENVKLNTHFLDIQNVKVLRQGNLMPVSKFYEDKDLEQLVIKFEDTVSAGDYQINIDFCGSLTKNIVGFYLSQLKDNRTMVANMIAIPDYVSGATEHWGLVTYRETQFLVDEATASATNKIGVANTIAHELAHMWFGNL</sequence>
<dbReference type="STRING" id="104452.A0A0L7KNY0"/>
<dbReference type="Gene3D" id="1.10.390.10">
    <property type="entry name" value="Neutral Protease Domain 2"/>
    <property type="match status" value="1"/>
</dbReference>
<feature type="non-terminal residue" evidence="18">
    <location>
        <position position="186"/>
    </location>
</feature>
<keyword evidence="8" id="KW-0336">GPI-anchor</keyword>
<evidence type="ECO:0000256" key="8">
    <source>
        <dbReference type="ARBA" id="ARBA00022622"/>
    </source>
</evidence>
<name>A0A0L7KNY0_OPEBR</name>
<gene>
    <name evidence="18" type="ORF">OBRU01_23879</name>
</gene>
<organism evidence="18 19">
    <name type="scientific">Operophtera brumata</name>
    <name type="common">Winter moth</name>
    <name type="synonym">Phalaena brumata</name>
    <dbReference type="NCBI Taxonomy" id="104452"/>
    <lineage>
        <taxon>Eukaryota</taxon>
        <taxon>Metazoa</taxon>
        <taxon>Ecdysozoa</taxon>
        <taxon>Arthropoda</taxon>
        <taxon>Hexapoda</taxon>
        <taxon>Insecta</taxon>
        <taxon>Pterygota</taxon>
        <taxon>Neoptera</taxon>
        <taxon>Endopterygota</taxon>
        <taxon>Lepidoptera</taxon>
        <taxon>Glossata</taxon>
        <taxon>Ditrysia</taxon>
        <taxon>Geometroidea</taxon>
        <taxon>Geometridae</taxon>
        <taxon>Larentiinae</taxon>
        <taxon>Operophtera</taxon>
    </lineage>
</organism>
<evidence type="ECO:0000256" key="3">
    <source>
        <dbReference type="ARBA" id="ARBA00004609"/>
    </source>
</evidence>
<dbReference type="InterPro" id="IPR001930">
    <property type="entry name" value="Peptidase_M1"/>
</dbReference>
<dbReference type="InterPro" id="IPR027268">
    <property type="entry name" value="Peptidase_M4/M1_CTD_sf"/>
</dbReference>
<keyword evidence="7 18" id="KW-0031">Aminopeptidase</keyword>
<evidence type="ECO:0000259" key="17">
    <source>
        <dbReference type="Pfam" id="PF17900"/>
    </source>
</evidence>
<keyword evidence="11" id="KW-0378">Hydrolase</keyword>
<dbReference type="GO" id="GO:0005615">
    <property type="term" value="C:extracellular space"/>
    <property type="evidence" value="ECO:0007669"/>
    <property type="project" value="TreeGrafter"/>
</dbReference>
<keyword evidence="10" id="KW-0479">Metal-binding</keyword>
<feature type="domain" description="Peptidase M1 membrane alanine aminopeptidase" evidence="16">
    <location>
        <begin position="130"/>
        <end position="186"/>
    </location>
</feature>
<comment type="cofactor">
    <cofactor evidence="2">
        <name>Zn(2+)</name>
        <dbReference type="ChEBI" id="CHEBI:29105"/>
    </cofactor>
</comment>
<evidence type="ECO:0000256" key="4">
    <source>
        <dbReference type="ARBA" id="ARBA00010136"/>
    </source>
</evidence>
<dbReference type="GO" id="GO:0098552">
    <property type="term" value="C:side of membrane"/>
    <property type="evidence" value="ECO:0007669"/>
    <property type="project" value="UniProtKB-KW"/>
</dbReference>
<dbReference type="InterPro" id="IPR014782">
    <property type="entry name" value="Peptidase_M1_dom"/>
</dbReference>
<evidence type="ECO:0000256" key="10">
    <source>
        <dbReference type="ARBA" id="ARBA00022723"/>
    </source>
</evidence>
<dbReference type="EMBL" id="JTDY01008263">
    <property type="protein sequence ID" value="KOB64654.1"/>
    <property type="molecule type" value="Genomic_DNA"/>
</dbReference>
<protein>
    <recommendedName>
        <fullName evidence="6">glutamyl aminopeptidase</fullName>
        <ecNumber evidence="6">3.4.11.7</ecNumber>
    </recommendedName>
</protein>
<accession>A0A0L7KNY0</accession>
<dbReference type="InterPro" id="IPR050344">
    <property type="entry name" value="Peptidase_M1_aminopeptidases"/>
</dbReference>
<comment type="subunit">
    <text evidence="5">Homodimer; disulfide-linked.</text>
</comment>
<evidence type="ECO:0000259" key="16">
    <source>
        <dbReference type="Pfam" id="PF01433"/>
    </source>
</evidence>
<keyword evidence="19" id="KW-1185">Reference proteome</keyword>
<dbReference type="EC" id="3.4.11.7" evidence="6"/>
<evidence type="ECO:0000256" key="9">
    <source>
        <dbReference type="ARBA" id="ARBA00022670"/>
    </source>
</evidence>
<dbReference type="InterPro" id="IPR042097">
    <property type="entry name" value="Aminopeptidase_N-like_N_sf"/>
</dbReference>
<evidence type="ECO:0000313" key="18">
    <source>
        <dbReference type="EMBL" id="KOB64654.1"/>
    </source>
</evidence>
<evidence type="ECO:0000256" key="2">
    <source>
        <dbReference type="ARBA" id="ARBA00001947"/>
    </source>
</evidence>
<dbReference type="GO" id="GO:0008270">
    <property type="term" value="F:zinc ion binding"/>
    <property type="evidence" value="ECO:0007669"/>
    <property type="project" value="InterPro"/>
</dbReference>
<keyword evidence="12" id="KW-0862">Zinc</keyword>
<proteinExistence type="inferred from homology"/>
<evidence type="ECO:0000256" key="12">
    <source>
        <dbReference type="ARBA" id="ARBA00022833"/>
    </source>
</evidence>
<dbReference type="GO" id="GO:0005737">
    <property type="term" value="C:cytoplasm"/>
    <property type="evidence" value="ECO:0007669"/>
    <property type="project" value="TreeGrafter"/>
</dbReference>
<keyword evidence="15" id="KW-0449">Lipoprotein</keyword>
<dbReference type="SUPFAM" id="SSF55486">
    <property type="entry name" value="Metalloproteases ('zincins'), catalytic domain"/>
    <property type="match status" value="1"/>
</dbReference>
<evidence type="ECO:0000256" key="13">
    <source>
        <dbReference type="ARBA" id="ARBA00022837"/>
    </source>
</evidence>
<dbReference type="GO" id="GO:0004230">
    <property type="term" value="F:glutamyl aminopeptidase activity"/>
    <property type="evidence" value="ECO:0007669"/>
    <property type="project" value="UniProtKB-EC"/>
</dbReference>
<comment type="subcellular location">
    <subcellularLocation>
        <location evidence="3">Cell membrane</location>
        <topology evidence="3">Lipid-anchor</topology>
        <topology evidence="3">GPI-anchor</topology>
    </subcellularLocation>
</comment>
<dbReference type="Pfam" id="PF17900">
    <property type="entry name" value="Peptidase_M1_N"/>
    <property type="match status" value="1"/>
</dbReference>
<evidence type="ECO:0000256" key="6">
    <source>
        <dbReference type="ARBA" id="ARBA00012567"/>
    </source>
</evidence>
<comment type="catalytic activity">
    <reaction evidence="1">
        <text>Release of N-terminal glutamate (and to a lesser extent aspartate) from a peptide.</text>
        <dbReference type="EC" id="3.4.11.7"/>
    </reaction>
</comment>
<evidence type="ECO:0000256" key="1">
    <source>
        <dbReference type="ARBA" id="ARBA00001703"/>
    </source>
</evidence>
<dbReference type="Pfam" id="PF01433">
    <property type="entry name" value="Peptidase_M1"/>
    <property type="match status" value="1"/>
</dbReference>
<dbReference type="InterPro" id="IPR045357">
    <property type="entry name" value="Aminopeptidase_N-like_N"/>
</dbReference>
<keyword evidence="9" id="KW-0645">Protease</keyword>